<dbReference type="Proteomes" id="UP000274756">
    <property type="component" value="Unassembled WGS sequence"/>
</dbReference>
<dbReference type="InterPro" id="IPR006678">
    <property type="entry name" value="tRNA_intron_Endonuc_N"/>
</dbReference>
<dbReference type="GO" id="GO:0000379">
    <property type="term" value="P:tRNA-type intron splice site recognition and cleavage"/>
    <property type="evidence" value="ECO:0007669"/>
    <property type="project" value="TreeGrafter"/>
</dbReference>
<dbReference type="GO" id="GO:0000213">
    <property type="term" value="F:tRNA-intron lyase activity"/>
    <property type="evidence" value="ECO:0007669"/>
    <property type="project" value="UniProtKB-EC"/>
</dbReference>
<evidence type="ECO:0000313" key="6">
    <source>
        <dbReference type="EMBL" id="VDN54506.1"/>
    </source>
</evidence>
<dbReference type="GO" id="GO:0003676">
    <property type="term" value="F:nucleic acid binding"/>
    <property type="evidence" value="ECO:0007669"/>
    <property type="project" value="InterPro"/>
</dbReference>
<reference evidence="6 8" key="2">
    <citation type="submission" date="2018-11" db="EMBL/GenBank/DDBJ databases">
        <authorList>
            <consortium name="Pathogen Informatics"/>
        </authorList>
    </citation>
    <scope>NUCLEOTIDE SEQUENCE [LARGE SCALE GENOMIC DNA]</scope>
</reference>
<dbReference type="InterPro" id="IPR036167">
    <property type="entry name" value="tRNA_intron_Endo_cat-like_sf"/>
</dbReference>
<feature type="domain" description="tRNA intron endonuclease N-terminal" evidence="5">
    <location>
        <begin position="27"/>
        <end position="128"/>
    </location>
</feature>
<proteinExistence type="inferred from homology"/>
<dbReference type="InterPro" id="IPR011856">
    <property type="entry name" value="tRNA_endonuc-like_dom_sf"/>
</dbReference>
<sequence length="244" mass="28695">MQVCSERRTGVSKNYRKPILLPNGEYSGILVGDYVIIREGRQSAELYEHGFFGNFLEERHYDVVQPACFTSADQEEDDIQQKMKLWRSIQLRNNNLHLSMEESMYLSHELSILKIFLKSRSISSHELWNYYFSRYGTRFIKRYVVYRYYRNKDWIVHSGLLYACDFIIYHDGPGYNHSTAALYIANPTNCHDIKLFSNFNRFLSNVKKIFIKIDVDIPSDLILNTPDCLKKICIKQVISSSLDV</sequence>
<dbReference type="WBParaSite" id="DME_0000011901-mRNA-1">
    <property type="protein sequence ID" value="DME_0000011901-mRNA-1"/>
    <property type="gene ID" value="DME_0000011901"/>
</dbReference>
<dbReference type="EC" id="4.6.1.16" evidence="2"/>
<reference evidence="9" key="1">
    <citation type="submission" date="2017-02" db="UniProtKB">
        <authorList>
            <consortium name="WormBaseParasite"/>
        </authorList>
    </citation>
    <scope>IDENTIFICATION</scope>
</reference>
<dbReference type="Pfam" id="PF02778">
    <property type="entry name" value="tRNA_int_endo_N"/>
    <property type="match status" value="1"/>
</dbReference>
<dbReference type="GO" id="GO:0000214">
    <property type="term" value="C:tRNA-intron endonuclease complex"/>
    <property type="evidence" value="ECO:0007669"/>
    <property type="project" value="TreeGrafter"/>
</dbReference>
<dbReference type="Pfam" id="PF01974">
    <property type="entry name" value="tRNA_int_endo"/>
    <property type="match status" value="1"/>
</dbReference>
<evidence type="ECO:0000259" key="4">
    <source>
        <dbReference type="Pfam" id="PF01974"/>
    </source>
</evidence>
<protein>
    <recommendedName>
        <fullName evidence="2">tRNA-intron lyase</fullName>
        <ecNumber evidence="2">4.6.1.16</ecNumber>
    </recommendedName>
</protein>
<feature type="domain" description="tRNA intron endonuclease catalytic" evidence="4">
    <location>
        <begin position="139"/>
        <end position="212"/>
    </location>
</feature>
<dbReference type="InterPro" id="IPR006677">
    <property type="entry name" value="tRNA_intron_Endonuc_cat-like"/>
</dbReference>
<dbReference type="Gene3D" id="3.40.1170.20">
    <property type="entry name" value="tRNA intron endonuclease, N-terminal domain"/>
    <property type="match status" value="1"/>
</dbReference>
<dbReference type="Proteomes" id="UP000038040">
    <property type="component" value="Unplaced"/>
</dbReference>
<dbReference type="GO" id="GO:0005737">
    <property type="term" value="C:cytoplasm"/>
    <property type="evidence" value="ECO:0007669"/>
    <property type="project" value="TreeGrafter"/>
</dbReference>
<evidence type="ECO:0000256" key="2">
    <source>
        <dbReference type="ARBA" id="ARBA00012573"/>
    </source>
</evidence>
<dbReference type="InterPro" id="IPR006676">
    <property type="entry name" value="tRNA_splic"/>
</dbReference>
<dbReference type="AlphaFoldDB" id="A0A0N4U0N3"/>
<keyword evidence="8" id="KW-1185">Reference proteome</keyword>
<evidence type="ECO:0000259" key="5">
    <source>
        <dbReference type="Pfam" id="PF02778"/>
    </source>
</evidence>
<evidence type="ECO:0000256" key="3">
    <source>
        <dbReference type="ARBA" id="ARBA00034031"/>
    </source>
</evidence>
<dbReference type="STRING" id="318479.A0A0N4U0N3"/>
<dbReference type="PANTHER" id="PTHR21227:SF0">
    <property type="entry name" value="TRNA-SPLICING ENDONUCLEASE SUBUNIT SEN2"/>
    <property type="match status" value="1"/>
</dbReference>
<dbReference type="Gene3D" id="3.40.1350.10">
    <property type="match status" value="1"/>
</dbReference>
<evidence type="ECO:0000256" key="1">
    <source>
        <dbReference type="ARBA" id="ARBA00008078"/>
    </source>
</evidence>
<evidence type="ECO:0000313" key="8">
    <source>
        <dbReference type="Proteomes" id="UP000274756"/>
    </source>
</evidence>
<name>A0A0N4U0N3_DRAME</name>
<accession>A0A0N4U0N3</accession>
<dbReference type="CDD" id="cd22363">
    <property type="entry name" value="tRNA-intron_lyase_C"/>
    <property type="match status" value="1"/>
</dbReference>
<dbReference type="EMBL" id="UYYG01001150">
    <property type="protein sequence ID" value="VDN54506.1"/>
    <property type="molecule type" value="Genomic_DNA"/>
</dbReference>
<dbReference type="PANTHER" id="PTHR21227">
    <property type="entry name" value="TRNA-SPLICING ENDONUCLEASE SUBUNIT SEN2"/>
    <property type="match status" value="1"/>
</dbReference>
<dbReference type="OrthoDB" id="5816688at2759"/>
<comment type="similarity">
    <text evidence="1">Belongs to the tRNA-intron endonuclease family.</text>
</comment>
<evidence type="ECO:0000313" key="9">
    <source>
        <dbReference type="WBParaSite" id="DME_0000011901-mRNA-1"/>
    </source>
</evidence>
<evidence type="ECO:0000313" key="7">
    <source>
        <dbReference type="Proteomes" id="UP000038040"/>
    </source>
</evidence>
<organism evidence="7 9">
    <name type="scientific">Dracunculus medinensis</name>
    <name type="common">Guinea worm</name>
    <dbReference type="NCBI Taxonomy" id="318479"/>
    <lineage>
        <taxon>Eukaryota</taxon>
        <taxon>Metazoa</taxon>
        <taxon>Ecdysozoa</taxon>
        <taxon>Nematoda</taxon>
        <taxon>Chromadorea</taxon>
        <taxon>Rhabditida</taxon>
        <taxon>Spirurina</taxon>
        <taxon>Dracunculoidea</taxon>
        <taxon>Dracunculidae</taxon>
        <taxon>Dracunculus</taxon>
    </lineage>
</organism>
<dbReference type="SUPFAM" id="SSF53032">
    <property type="entry name" value="tRNA-intron endonuclease catalytic domain-like"/>
    <property type="match status" value="1"/>
</dbReference>
<comment type="catalytic activity">
    <reaction evidence="3">
        <text>pretRNA = a 3'-half-tRNA molecule with a 5'-OH end + a 5'-half-tRNA molecule with a 2',3'-cyclic phosphate end + an intron with a 2',3'-cyclic phosphate and a 5'-hydroxyl terminus.</text>
        <dbReference type="EC" id="4.6.1.16"/>
    </reaction>
</comment>
<dbReference type="NCBIfam" id="TIGR00324">
    <property type="entry name" value="endA"/>
    <property type="match status" value="1"/>
</dbReference>
<gene>
    <name evidence="6" type="ORF">DME_LOCUS4479</name>
</gene>